<comment type="subcellular location">
    <subcellularLocation>
        <location evidence="1">Membrane</location>
        <topology evidence="1">Multi-pass membrane protein</topology>
    </subcellularLocation>
</comment>
<evidence type="ECO:0000256" key="2">
    <source>
        <dbReference type="ARBA" id="ARBA00006214"/>
    </source>
</evidence>
<dbReference type="InterPro" id="IPR038354">
    <property type="entry name" value="VKOR_sf"/>
</dbReference>
<dbReference type="Pfam" id="PF07884">
    <property type="entry name" value="VKOR"/>
    <property type="match status" value="1"/>
</dbReference>
<evidence type="ECO:0000259" key="11">
    <source>
        <dbReference type="SMART" id="SM00756"/>
    </source>
</evidence>
<dbReference type="eggNOG" id="COG4243">
    <property type="taxonomic scope" value="Bacteria"/>
</dbReference>
<evidence type="ECO:0000256" key="6">
    <source>
        <dbReference type="ARBA" id="ARBA00023002"/>
    </source>
</evidence>
<dbReference type="OrthoDB" id="9783799at2"/>
<keyword evidence="4" id="KW-0874">Quinone</keyword>
<evidence type="ECO:0000256" key="5">
    <source>
        <dbReference type="ARBA" id="ARBA00022989"/>
    </source>
</evidence>
<dbReference type="Gene3D" id="1.20.1440.130">
    <property type="entry name" value="VKOR domain"/>
    <property type="match status" value="1"/>
</dbReference>
<evidence type="ECO:0000256" key="8">
    <source>
        <dbReference type="ARBA" id="ARBA00023157"/>
    </source>
</evidence>
<dbReference type="Proteomes" id="UP000029050">
    <property type="component" value="Unassembled WGS sequence"/>
</dbReference>
<dbReference type="GO" id="GO:0016491">
    <property type="term" value="F:oxidoreductase activity"/>
    <property type="evidence" value="ECO:0007669"/>
    <property type="project" value="UniProtKB-KW"/>
</dbReference>
<dbReference type="RefSeq" id="WP_033497635.1">
    <property type="nucleotide sequence ID" value="NZ_BAABVZ010000002.1"/>
</dbReference>
<dbReference type="InterPro" id="IPR012932">
    <property type="entry name" value="VKOR"/>
</dbReference>
<comment type="caution">
    <text evidence="12">The sequence shown here is derived from an EMBL/GenBank/DDBJ whole genome shotgun (WGS) entry which is preliminary data.</text>
</comment>
<evidence type="ECO:0000256" key="3">
    <source>
        <dbReference type="ARBA" id="ARBA00022692"/>
    </source>
</evidence>
<evidence type="ECO:0000256" key="7">
    <source>
        <dbReference type="ARBA" id="ARBA00023136"/>
    </source>
</evidence>
<keyword evidence="13" id="KW-1185">Reference proteome</keyword>
<reference evidence="12 13" key="1">
    <citation type="submission" date="2014-03" db="EMBL/GenBank/DDBJ databases">
        <title>Genomics of Bifidobacteria.</title>
        <authorList>
            <person name="Ventura M."/>
            <person name="Milani C."/>
            <person name="Lugli G.A."/>
        </authorList>
    </citation>
    <scope>NUCLEOTIDE SEQUENCE [LARGE SCALE GENOMIC DNA]</scope>
    <source>
        <strain evidence="12 13">LMG 21775</strain>
    </source>
</reference>
<dbReference type="GeneID" id="98299137"/>
<sequence>MTGTQASTINDSQPTGWRHGSTWTYLVMLLSSVAALVVSLALSAETLQLARHPSAKLGCDVNAVVSCSAVANSWQAEFIHFGSFSFPNAFFGIAAESVFVTLAVLGLAKVKLPRWFAICTWWGGLAAALYAYWLFTQSMFVINALCPWCLGLLFATTLQFMSLSHATVTVQDLPSPNASFAGLRRGLNTYYRLGFDLMFDVVWIVAIIALIFITKGAAIF</sequence>
<gene>
    <name evidence="12" type="ORF">BPSY_2034</name>
</gene>
<keyword evidence="5 10" id="KW-1133">Transmembrane helix</keyword>
<dbReference type="InterPro" id="IPR041714">
    <property type="entry name" value="VKOR_Actinobacteria"/>
</dbReference>
<dbReference type="EMBL" id="JGZI01000010">
    <property type="protein sequence ID" value="KFI81622.1"/>
    <property type="molecule type" value="Genomic_DNA"/>
</dbReference>
<dbReference type="AlphaFoldDB" id="A0A087CEC2"/>
<feature type="transmembrane region" description="Helical" evidence="10">
    <location>
        <begin position="193"/>
        <end position="213"/>
    </location>
</feature>
<dbReference type="GO" id="GO:0016020">
    <property type="term" value="C:membrane"/>
    <property type="evidence" value="ECO:0007669"/>
    <property type="project" value="UniProtKB-SubCell"/>
</dbReference>
<evidence type="ECO:0000256" key="10">
    <source>
        <dbReference type="SAM" id="Phobius"/>
    </source>
</evidence>
<protein>
    <submittedName>
        <fullName evidence="12">Vitamin K epoxide reductase</fullName>
    </submittedName>
</protein>
<feature type="domain" description="Vitamin K epoxide reductase" evidence="11">
    <location>
        <begin position="21"/>
        <end position="167"/>
    </location>
</feature>
<feature type="transmembrane region" description="Helical" evidence="10">
    <location>
        <begin position="115"/>
        <end position="133"/>
    </location>
</feature>
<feature type="transmembrane region" description="Helical" evidence="10">
    <location>
        <begin position="89"/>
        <end position="108"/>
    </location>
</feature>
<evidence type="ECO:0000256" key="1">
    <source>
        <dbReference type="ARBA" id="ARBA00004141"/>
    </source>
</evidence>
<evidence type="ECO:0000256" key="4">
    <source>
        <dbReference type="ARBA" id="ARBA00022719"/>
    </source>
</evidence>
<evidence type="ECO:0000256" key="9">
    <source>
        <dbReference type="ARBA" id="ARBA00023284"/>
    </source>
</evidence>
<keyword evidence="7 10" id="KW-0472">Membrane</keyword>
<evidence type="ECO:0000313" key="12">
    <source>
        <dbReference type="EMBL" id="KFI81622.1"/>
    </source>
</evidence>
<keyword evidence="3 10" id="KW-0812">Transmembrane</keyword>
<dbReference type="SMART" id="SM00756">
    <property type="entry name" value="VKc"/>
    <property type="match status" value="1"/>
</dbReference>
<keyword evidence="6" id="KW-0560">Oxidoreductase</keyword>
<comment type="similarity">
    <text evidence="2">Belongs to the VKOR family.</text>
</comment>
<keyword evidence="8" id="KW-1015">Disulfide bond</keyword>
<accession>A0A087CEC2</accession>
<proteinExistence type="inferred from homology"/>
<name>A0A087CEC2_9BIFI</name>
<evidence type="ECO:0000313" key="13">
    <source>
        <dbReference type="Proteomes" id="UP000029050"/>
    </source>
</evidence>
<feature type="transmembrane region" description="Helical" evidence="10">
    <location>
        <begin position="23"/>
        <end position="44"/>
    </location>
</feature>
<dbReference type="STRING" id="218140.BPSY_2034"/>
<organism evidence="12 13">
    <name type="scientific">Bifidobacterium psychraerophilum</name>
    <dbReference type="NCBI Taxonomy" id="218140"/>
    <lineage>
        <taxon>Bacteria</taxon>
        <taxon>Bacillati</taxon>
        <taxon>Actinomycetota</taxon>
        <taxon>Actinomycetes</taxon>
        <taxon>Bifidobacteriales</taxon>
        <taxon>Bifidobacteriaceae</taxon>
        <taxon>Bifidobacterium</taxon>
    </lineage>
</organism>
<dbReference type="CDD" id="cd12922">
    <property type="entry name" value="VKOR_5"/>
    <property type="match status" value="1"/>
</dbReference>
<feature type="transmembrane region" description="Helical" evidence="10">
    <location>
        <begin position="139"/>
        <end position="158"/>
    </location>
</feature>
<keyword evidence="9" id="KW-0676">Redox-active center</keyword>
<dbReference type="GO" id="GO:0048038">
    <property type="term" value="F:quinone binding"/>
    <property type="evidence" value="ECO:0007669"/>
    <property type="project" value="UniProtKB-KW"/>
</dbReference>